<accession>A0A4Q5N026</accession>
<dbReference type="Gene3D" id="3.40.50.2000">
    <property type="entry name" value="Glycogen Phosphorylase B"/>
    <property type="match status" value="1"/>
</dbReference>
<dbReference type="GO" id="GO:0016757">
    <property type="term" value="F:glycosyltransferase activity"/>
    <property type="evidence" value="ECO:0007669"/>
    <property type="project" value="InterPro"/>
</dbReference>
<reference evidence="3 4" key="1">
    <citation type="submission" date="2019-01" db="EMBL/GenBank/DDBJ databases">
        <title>Novel species of Cellulomonas.</title>
        <authorList>
            <person name="Liu Q."/>
            <person name="Xin Y.-H."/>
        </authorList>
    </citation>
    <scope>NUCLEOTIDE SEQUENCE [LARGE SCALE GENOMIC DNA]</scope>
    <source>
        <strain evidence="3 4">HLT2-17</strain>
    </source>
</reference>
<dbReference type="EMBL" id="SDWW01000017">
    <property type="protein sequence ID" value="RYV51369.1"/>
    <property type="molecule type" value="Genomic_DNA"/>
</dbReference>
<protein>
    <submittedName>
        <fullName evidence="3">Glycosyltransferase family 1 protein</fullName>
    </submittedName>
</protein>
<evidence type="ECO:0000256" key="1">
    <source>
        <dbReference type="ARBA" id="ARBA00022679"/>
    </source>
</evidence>
<dbReference type="OrthoDB" id="9801609at2"/>
<name>A0A4Q5N026_9MICO</name>
<dbReference type="AlphaFoldDB" id="A0A4Q5N026"/>
<dbReference type="Pfam" id="PF00534">
    <property type="entry name" value="Glycos_transf_1"/>
    <property type="match status" value="1"/>
</dbReference>
<evidence type="ECO:0000313" key="3">
    <source>
        <dbReference type="EMBL" id="RYV51369.1"/>
    </source>
</evidence>
<dbReference type="InterPro" id="IPR001296">
    <property type="entry name" value="Glyco_trans_1"/>
</dbReference>
<feature type="domain" description="Glycosyl transferase family 1" evidence="2">
    <location>
        <begin position="321"/>
        <end position="475"/>
    </location>
</feature>
<keyword evidence="4" id="KW-1185">Reference proteome</keyword>
<sequence length="504" mass="53881">MTAVAARREPTAVAALAQRLRAAGDVLLVESPAVDPDPARDAAQLLSALVGCARDSATAGPTWLLLTAVTGAYPTADDVVGLRRALELTHDATDAELMVMDHMAATVSADGLPPVQIEILEGGVVVDVDFSAQNDKQTGIQRVTRRVCALWDADHSTTLLAWSADHNGHRRLTRRETLRVLRHGMPVEPDDHLMPEPTSLLCVPWRCTVVLTEVPPEPAAAVLAALAEFSGSDVVAIGYDAIPVTSAELRPVVDAGVFVKYLTVLKHARRIAGISASSASEFRGFSEALAAQGLPGPSVVEVMLATQIAPGTGSAPVSGLPRVLCIGSHELHKNHLAVLHCAEMLWRSGLEFELHFVGGDGWDMSDFRSRTDALRSQGRPLVDHGRLPDDDMWRLCRDASFTVFPSLHEGFGLPVSESLACGTPVITTDYGSTREIAAAGGCVLVDPRDDAALEAQMRRLLTNPEDLARLRAEARAYEPKTWSAYASELWEALVTTTVGAADEA</sequence>
<dbReference type="PANTHER" id="PTHR46401:SF2">
    <property type="entry name" value="GLYCOSYLTRANSFERASE WBBK-RELATED"/>
    <property type="match status" value="1"/>
</dbReference>
<comment type="caution">
    <text evidence="3">The sequence shown here is derived from an EMBL/GenBank/DDBJ whole genome shotgun (WGS) entry which is preliminary data.</text>
</comment>
<evidence type="ECO:0000313" key="4">
    <source>
        <dbReference type="Proteomes" id="UP000293764"/>
    </source>
</evidence>
<dbReference type="SUPFAM" id="SSF53756">
    <property type="entry name" value="UDP-Glycosyltransferase/glycogen phosphorylase"/>
    <property type="match status" value="1"/>
</dbReference>
<gene>
    <name evidence="3" type="ORF">EUA98_08775</name>
</gene>
<organism evidence="3 4">
    <name type="scientific">Pengzhenrongella frigida</name>
    <dbReference type="NCBI Taxonomy" id="1259133"/>
    <lineage>
        <taxon>Bacteria</taxon>
        <taxon>Bacillati</taxon>
        <taxon>Actinomycetota</taxon>
        <taxon>Actinomycetes</taxon>
        <taxon>Micrococcales</taxon>
        <taxon>Pengzhenrongella</taxon>
    </lineage>
</organism>
<dbReference type="RefSeq" id="WP_130102301.1">
    <property type="nucleotide sequence ID" value="NZ_SDWW01000017.1"/>
</dbReference>
<dbReference type="GO" id="GO:0009103">
    <property type="term" value="P:lipopolysaccharide biosynthetic process"/>
    <property type="evidence" value="ECO:0007669"/>
    <property type="project" value="TreeGrafter"/>
</dbReference>
<keyword evidence="1 3" id="KW-0808">Transferase</keyword>
<proteinExistence type="predicted"/>
<dbReference type="Proteomes" id="UP000293764">
    <property type="component" value="Unassembled WGS sequence"/>
</dbReference>
<evidence type="ECO:0000259" key="2">
    <source>
        <dbReference type="Pfam" id="PF00534"/>
    </source>
</evidence>
<dbReference type="PANTHER" id="PTHR46401">
    <property type="entry name" value="GLYCOSYLTRANSFERASE WBBK-RELATED"/>
    <property type="match status" value="1"/>
</dbReference>